<protein>
    <recommendedName>
        <fullName evidence="6">Beta-glucuronidase</fullName>
        <ecNumber evidence="5">3.2.1.31</ecNumber>
    </recommendedName>
</protein>
<evidence type="ECO:0000256" key="2">
    <source>
        <dbReference type="ARBA" id="ARBA00004371"/>
    </source>
</evidence>
<dbReference type="InterPro" id="IPR006101">
    <property type="entry name" value="Glyco_hydro_2"/>
</dbReference>
<evidence type="ECO:0000256" key="10">
    <source>
        <dbReference type="ARBA" id="ARBA00023228"/>
    </source>
</evidence>
<dbReference type="Gene3D" id="2.60.40.10">
    <property type="entry name" value="Immunoglobulins"/>
    <property type="match status" value="1"/>
</dbReference>
<dbReference type="InterPro" id="IPR036156">
    <property type="entry name" value="Beta-gal/glucu_dom_sf"/>
</dbReference>
<evidence type="ECO:0000256" key="3">
    <source>
        <dbReference type="ARBA" id="ARBA00007401"/>
    </source>
</evidence>
<keyword evidence="10" id="KW-0458">Lysosome</keyword>
<organism evidence="15 16">
    <name type="scientific">Coptotermes formosanus</name>
    <name type="common">Formosan subterranean termite</name>
    <dbReference type="NCBI Taxonomy" id="36987"/>
    <lineage>
        <taxon>Eukaryota</taxon>
        <taxon>Metazoa</taxon>
        <taxon>Ecdysozoa</taxon>
        <taxon>Arthropoda</taxon>
        <taxon>Hexapoda</taxon>
        <taxon>Insecta</taxon>
        <taxon>Pterygota</taxon>
        <taxon>Neoptera</taxon>
        <taxon>Polyneoptera</taxon>
        <taxon>Dictyoptera</taxon>
        <taxon>Blattodea</taxon>
        <taxon>Blattoidea</taxon>
        <taxon>Termitoidae</taxon>
        <taxon>Rhinotermitidae</taxon>
        <taxon>Coptotermes</taxon>
    </lineage>
</organism>
<dbReference type="InterPro" id="IPR006103">
    <property type="entry name" value="Glyco_hydro_2_cat"/>
</dbReference>
<feature type="domain" description="Glycosyl hydrolases family 2 sugar binding" evidence="14">
    <location>
        <begin position="44"/>
        <end position="222"/>
    </location>
</feature>
<feature type="chain" id="PRO_5026688651" description="Beta-glucuronidase" evidence="12">
    <location>
        <begin position="27"/>
        <end position="654"/>
    </location>
</feature>
<dbReference type="PANTHER" id="PTHR10066">
    <property type="entry name" value="BETA-GLUCURONIDASE"/>
    <property type="match status" value="1"/>
</dbReference>
<evidence type="ECO:0000256" key="9">
    <source>
        <dbReference type="ARBA" id="ARBA00023180"/>
    </source>
</evidence>
<dbReference type="PROSITE" id="PS00719">
    <property type="entry name" value="GLYCOSYL_HYDROL_F2_1"/>
    <property type="match status" value="1"/>
</dbReference>
<keyword evidence="9" id="KW-0325">Glycoprotein</keyword>
<dbReference type="FunFam" id="3.20.20.80:FF:000029">
    <property type="entry name" value="Beta-glucuronidase"/>
    <property type="match status" value="1"/>
</dbReference>
<dbReference type="InParanoid" id="A0A6L2PZN9"/>
<dbReference type="Proteomes" id="UP000502823">
    <property type="component" value="Unassembled WGS sequence"/>
</dbReference>
<evidence type="ECO:0000256" key="11">
    <source>
        <dbReference type="ARBA" id="ARBA00023295"/>
    </source>
</evidence>
<dbReference type="PANTHER" id="PTHR10066:SF67">
    <property type="entry name" value="BETA-GLUCURONIDASE"/>
    <property type="match status" value="1"/>
</dbReference>
<dbReference type="EC" id="3.2.1.31" evidence="5"/>
<dbReference type="SUPFAM" id="SSF49785">
    <property type="entry name" value="Galactose-binding domain-like"/>
    <property type="match status" value="1"/>
</dbReference>
<dbReference type="GO" id="GO:0030246">
    <property type="term" value="F:carbohydrate binding"/>
    <property type="evidence" value="ECO:0007669"/>
    <property type="project" value="TreeGrafter"/>
</dbReference>
<dbReference type="NCBIfam" id="NF007538">
    <property type="entry name" value="PRK10150.1"/>
    <property type="match status" value="1"/>
</dbReference>
<dbReference type="Pfam" id="PF02836">
    <property type="entry name" value="Glyco_hydro_2_C"/>
    <property type="match status" value="1"/>
</dbReference>
<name>A0A6L2PZN9_COPFO</name>
<evidence type="ECO:0000256" key="5">
    <source>
        <dbReference type="ARBA" id="ARBA00012761"/>
    </source>
</evidence>
<dbReference type="SUPFAM" id="SSF49303">
    <property type="entry name" value="beta-Galactosidase/glucuronidase domain"/>
    <property type="match status" value="1"/>
</dbReference>
<sequence length="654" mass="74654">MVCQQWVLLGCTAVGLILLMTPETASRTNTGGILYPQESESRDVRSLDGIWNFRLSPETDPLTGFRERWFQKDLSQTGETIPMPVPASYNDVTQDKAIRDHVGLVWYDRTFYVPEAWRQSSLVWLRFGSVHYAAQIWVNGHLVLSHEIGHLPFQADITSVVKFGAKNRVTVAVDNILLQTSVPQGHVSEVTTDNGTRITQSYTFDFFNYAGIHRPVYLYTTPSIYIDDISVHTGVRGDTGSIIKYNITYGGLLRATSQGPACYVDLLDRDGNYIIRDAGSGRLQGELEVPVARLWWPYLMDSEPGYMYTLQVRLSAQQWGIEDIYRLPVGIRTVEWNNTSILINGRPIYLRGFGRHEDSDLRGKGLDYALIVKDNNLIKWVGANSYRTSHYPYAEEIMDFADREGIIVIDECPSVDTENYSPALLEKHKDSLSQLIRRDKNRPSVIFWSIANEARTHLSDADSYFRAVADHVRRLDSTRPITMALARGSGEDRTGQHLDVIGFNRYNGWYSNTGRTDTIHNNVIAEAASWHHKYNKPVMMMEYGADTLAGLHLYPDYVWSEEYQVEIMARHFEAFDKLRTQGFFVGEMIWNFADFKTAQTITRVGGNKKGIFTRNRQPKASAHHLRRRYWALAGELDNAILPKNLDHYVSKSQH</sequence>
<proteinExistence type="inferred from homology"/>
<keyword evidence="7 12" id="KW-0732">Signal</keyword>
<dbReference type="FunFam" id="2.60.40.10:FF:000628">
    <property type="entry name" value="Beta-glucuronidase"/>
    <property type="match status" value="1"/>
</dbReference>
<dbReference type="InterPro" id="IPR017853">
    <property type="entry name" value="GH"/>
</dbReference>
<evidence type="ECO:0000313" key="16">
    <source>
        <dbReference type="Proteomes" id="UP000502823"/>
    </source>
</evidence>
<dbReference type="Gene3D" id="2.60.120.260">
    <property type="entry name" value="Galactose-binding domain-like"/>
    <property type="match status" value="1"/>
</dbReference>
<evidence type="ECO:0000259" key="13">
    <source>
        <dbReference type="Pfam" id="PF02836"/>
    </source>
</evidence>
<dbReference type="GO" id="GO:0004566">
    <property type="term" value="F:beta-glucuronidase activity"/>
    <property type="evidence" value="ECO:0007669"/>
    <property type="project" value="UniProtKB-EC"/>
</dbReference>
<dbReference type="GO" id="GO:0005975">
    <property type="term" value="P:carbohydrate metabolic process"/>
    <property type="evidence" value="ECO:0007669"/>
    <property type="project" value="InterPro"/>
</dbReference>
<evidence type="ECO:0000313" key="15">
    <source>
        <dbReference type="EMBL" id="GFG37070.1"/>
    </source>
</evidence>
<evidence type="ECO:0000256" key="12">
    <source>
        <dbReference type="SAM" id="SignalP"/>
    </source>
</evidence>
<evidence type="ECO:0000259" key="14">
    <source>
        <dbReference type="Pfam" id="PF02837"/>
    </source>
</evidence>
<evidence type="ECO:0000256" key="8">
    <source>
        <dbReference type="ARBA" id="ARBA00022801"/>
    </source>
</evidence>
<dbReference type="GO" id="GO:0005615">
    <property type="term" value="C:extracellular space"/>
    <property type="evidence" value="ECO:0007669"/>
    <property type="project" value="TreeGrafter"/>
</dbReference>
<reference evidence="16" key="1">
    <citation type="submission" date="2020-01" db="EMBL/GenBank/DDBJ databases">
        <title>Draft genome sequence of the Termite Coptotermes fromosanus.</title>
        <authorList>
            <person name="Itakura S."/>
            <person name="Yosikawa Y."/>
            <person name="Umezawa K."/>
        </authorList>
    </citation>
    <scope>NUCLEOTIDE SEQUENCE [LARGE SCALE GENOMIC DNA]</scope>
</reference>
<dbReference type="EMBL" id="BLKM01009501">
    <property type="protein sequence ID" value="GFG37070.1"/>
    <property type="molecule type" value="Genomic_DNA"/>
</dbReference>
<dbReference type="InterPro" id="IPR006104">
    <property type="entry name" value="Glyco_hydro_2_N"/>
</dbReference>
<comment type="subunit">
    <text evidence="4">Homotetramer.</text>
</comment>
<dbReference type="SUPFAM" id="SSF51445">
    <property type="entry name" value="(Trans)glycosidases"/>
    <property type="match status" value="1"/>
</dbReference>
<comment type="function">
    <text evidence="1">Plays an important role in the degradation of dermatan and keratan sulfates.</text>
</comment>
<gene>
    <name evidence="15" type="ORF">Cfor_05749</name>
</gene>
<dbReference type="FunFam" id="2.60.120.260:FF:000027">
    <property type="entry name" value="Beta-glucuronidase"/>
    <property type="match status" value="1"/>
</dbReference>
<dbReference type="AlphaFoldDB" id="A0A6L2PZN9"/>
<comment type="subcellular location">
    <subcellularLocation>
        <location evidence="2">Lysosome</location>
    </subcellularLocation>
</comment>
<dbReference type="FunCoup" id="A0A6L2PZN9">
    <property type="interactions" value="351"/>
</dbReference>
<dbReference type="Pfam" id="PF02837">
    <property type="entry name" value="Glyco_hydro_2_N"/>
    <property type="match status" value="1"/>
</dbReference>
<keyword evidence="16" id="KW-1185">Reference proteome</keyword>
<feature type="signal peptide" evidence="12">
    <location>
        <begin position="1"/>
        <end position="26"/>
    </location>
</feature>
<keyword evidence="11" id="KW-0326">Glycosidase</keyword>
<dbReference type="Gene3D" id="3.20.20.80">
    <property type="entry name" value="Glycosidases"/>
    <property type="match status" value="1"/>
</dbReference>
<dbReference type="PROSITE" id="PS00608">
    <property type="entry name" value="GLYCOSYL_HYDROL_F2_2"/>
    <property type="match status" value="1"/>
</dbReference>
<evidence type="ECO:0000256" key="6">
    <source>
        <dbReference type="ARBA" id="ARBA00016205"/>
    </source>
</evidence>
<comment type="caution">
    <text evidence="15">The sequence shown here is derived from an EMBL/GenBank/DDBJ whole genome shotgun (WGS) entry which is preliminary data.</text>
</comment>
<dbReference type="InterPro" id="IPR023230">
    <property type="entry name" value="Glyco_hydro_2_CS"/>
</dbReference>
<dbReference type="PRINTS" id="PR00132">
    <property type="entry name" value="GLHYDRLASE2"/>
</dbReference>
<dbReference type="GO" id="GO:0019391">
    <property type="term" value="P:glucuronoside catabolic process"/>
    <property type="evidence" value="ECO:0007669"/>
    <property type="project" value="TreeGrafter"/>
</dbReference>
<keyword evidence="8" id="KW-0378">Hydrolase</keyword>
<evidence type="ECO:0000256" key="4">
    <source>
        <dbReference type="ARBA" id="ARBA00011881"/>
    </source>
</evidence>
<comment type="similarity">
    <text evidence="3">Belongs to the glycosyl hydrolase 2 family.</text>
</comment>
<dbReference type="InterPro" id="IPR023232">
    <property type="entry name" value="Glyco_hydro_2_AS"/>
</dbReference>
<evidence type="ECO:0000256" key="1">
    <source>
        <dbReference type="ARBA" id="ARBA00003025"/>
    </source>
</evidence>
<feature type="domain" description="Glycoside hydrolase family 2 catalytic" evidence="13">
    <location>
        <begin position="335"/>
        <end position="632"/>
    </location>
</feature>
<dbReference type="InterPro" id="IPR008979">
    <property type="entry name" value="Galactose-bd-like_sf"/>
</dbReference>
<dbReference type="GO" id="GO:0005764">
    <property type="term" value="C:lysosome"/>
    <property type="evidence" value="ECO:0007669"/>
    <property type="project" value="UniProtKB-SubCell"/>
</dbReference>
<dbReference type="OrthoDB" id="408532at2759"/>
<evidence type="ECO:0000256" key="7">
    <source>
        <dbReference type="ARBA" id="ARBA00022729"/>
    </source>
</evidence>
<dbReference type="InterPro" id="IPR013783">
    <property type="entry name" value="Ig-like_fold"/>
</dbReference>
<accession>A0A6L2PZN9</accession>